<comment type="caution">
    <text evidence="1">The sequence shown here is derived from an EMBL/GenBank/DDBJ whole genome shotgun (WGS) entry which is preliminary data.</text>
</comment>
<gene>
    <name evidence="1" type="ORF">CCAP1982_LOCUS15033</name>
</gene>
<protein>
    <submittedName>
        <fullName evidence="1">(Mediterranean fruit fly) hypothetical protein</fullName>
    </submittedName>
</protein>
<evidence type="ECO:0000313" key="1">
    <source>
        <dbReference type="EMBL" id="CAD7006734.1"/>
    </source>
</evidence>
<sequence length="110" mass="12676">MGKIAQMYAEKVIITNDNPRDENPTEIRRDILLHCPDAVEVEDRKEAIEKVYNQQTKTLLAIILCKVTIWYDHMLFIDLVNIISREFCSAKDVYYNILQLFGIAGLGAMV</sequence>
<accession>A0A811V779</accession>
<dbReference type="AlphaFoldDB" id="A0A811V779"/>
<dbReference type="Gene3D" id="3.90.190.20">
    <property type="entry name" value="Mur ligase, C-terminal domain"/>
    <property type="match status" value="1"/>
</dbReference>
<name>A0A811V779_CERCA</name>
<organism evidence="1 2">
    <name type="scientific">Ceratitis capitata</name>
    <name type="common">Mediterranean fruit fly</name>
    <name type="synonym">Tephritis capitata</name>
    <dbReference type="NCBI Taxonomy" id="7213"/>
    <lineage>
        <taxon>Eukaryota</taxon>
        <taxon>Metazoa</taxon>
        <taxon>Ecdysozoa</taxon>
        <taxon>Arthropoda</taxon>
        <taxon>Hexapoda</taxon>
        <taxon>Insecta</taxon>
        <taxon>Pterygota</taxon>
        <taxon>Neoptera</taxon>
        <taxon>Endopterygota</taxon>
        <taxon>Diptera</taxon>
        <taxon>Brachycera</taxon>
        <taxon>Muscomorpha</taxon>
        <taxon>Tephritoidea</taxon>
        <taxon>Tephritidae</taxon>
        <taxon>Ceratitis</taxon>
        <taxon>Ceratitis</taxon>
    </lineage>
</organism>
<dbReference type="SUPFAM" id="SSF53244">
    <property type="entry name" value="MurD-like peptide ligases, peptide-binding domain"/>
    <property type="match status" value="1"/>
</dbReference>
<dbReference type="EMBL" id="CAJHJT010000041">
    <property type="protein sequence ID" value="CAD7006734.1"/>
    <property type="molecule type" value="Genomic_DNA"/>
</dbReference>
<evidence type="ECO:0000313" key="2">
    <source>
        <dbReference type="Proteomes" id="UP000606786"/>
    </source>
</evidence>
<dbReference type="InterPro" id="IPR036615">
    <property type="entry name" value="Mur_ligase_C_dom_sf"/>
</dbReference>
<keyword evidence="2" id="KW-1185">Reference proteome</keyword>
<dbReference type="GO" id="GO:0016881">
    <property type="term" value="F:acid-amino acid ligase activity"/>
    <property type="evidence" value="ECO:0007669"/>
    <property type="project" value="InterPro"/>
</dbReference>
<dbReference type="Proteomes" id="UP000606786">
    <property type="component" value="Unassembled WGS sequence"/>
</dbReference>
<reference evidence="1" key="1">
    <citation type="submission" date="2020-11" db="EMBL/GenBank/DDBJ databases">
        <authorList>
            <person name="Whitehead M."/>
        </authorList>
    </citation>
    <scope>NUCLEOTIDE SEQUENCE</scope>
    <source>
        <strain evidence="1">EGII</strain>
    </source>
</reference>
<proteinExistence type="predicted"/>